<protein>
    <submittedName>
        <fullName evidence="1">Glycine/D-amino acid oxidase-like deaminating enzyme</fullName>
    </submittedName>
</protein>
<proteinExistence type="predicted"/>
<reference evidence="2" key="2">
    <citation type="submission" date="2020-08" db="EMBL/GenBank/DDBJ databases">
        <title>The Agave Microbiome: Exploring the role of microbial communities in plant adaptations to desert environments.</title>
        <authorList>
            <person name="Partida-Martinez L.P."/>
        </authorList>
    </citation>
    <scope>NUCLEOTIDE SEQUENCE [LARGE SCALE GENOMIC DNA]</scope>
    <source>
        <strain evidence="2">AT2.8</strain>
    </source>
</reference>
<gene>
    <name evidence="1" type="ORF">F4694_005278</name>
</gene>
<dbReference type="Proteomes" id="UP000548423">
    <property type="component" value="Unassembled WGS sequence"/>
</dbReference>
<organism evidence="1 2">
    <name type="scientific">Neobacillus niacini</name>
    <dbReference type="NCBI Taxonomy" id="86668"/>
    <lineage>
        <taxon>Bacteria</taxon>
        <taxon>Bacillati</taxon>
        <taxon>Bacillota</taxon>
        <taxon>Bacilli</taxon>
        <taxon>Bacillales</taxon>
        <taxon>Bacillaceae</taxon>
        <taxon>Neobacillus</taxon>
    </lineage>
</organism>
<name>A0A852THI6_9BACI</name>
<accession>A0A852THI6</accession>
<dbReference type="EMBL" id="JACCBX010000014">
    <property type="protein sequence ID" value="NYE08430.1"/>
    <property type="molecule type" value="Genomic_DNA"/>
</dbReference>
<reference evidence="2" key="1">
    <citation type="submission" date="2020-07" db="EMBL/GenBank/DDBJ databases">
        <authorList>
            <person name="Partida-Martinez L."/>
            <person name="Huntemann M."/>
            <person name="Clum A."/>
            <person name="Wang J."/>
            <person name="Palaniappan K."/>
            <person name="Ritter S."/>
            <person name="Chen I.-M."/>
            <person name="Stamatis D."/>
            <person name="Reddy T."/>
            <person name="O'Malley R."/>
            <person name="Daum C."/>
            <person name="Shapiro N."/>
            <person name="Ivanova N."/>
            <person name="Kyrpides N."/>
            <person name="Woyke T."/>
        </authorList>
    </citation>
    <scope>NUCLEOTIDE SEQUENCE [LARGE SCALE GENOMIC DNA]</scope>
    <source>
        <strain evidence="2">AT2.8</strain>
    </source>
</reference>
<dbReference type="AlphaFoldDB" id="A0A852THI6"/>
<evidence type="ECO:0000313" key="2">
    <source>
        <dbReference type="Proteomes" id="UP000548423"/>
    </source>
</evidence>
<evidence type="ECO:0000313" key="1">
    <source>
        <dbReference type="EMBL" id="NYE08430.1"/>
    </source>
</evidence>
<comment type="caution">
    <text evidence="1">The sequence shown here is derived from an EMBL/GenBank/DDBJ whole genome shotgun (WGS) entry which is preliminary data.</text>
</comment>
<sequence>MNLQSGTYYWPTTFPDTPTYPALKEDLSCDVLIIGGGSSVAVDGIPIIGRYEEYPNSYFLFAFGDNGTVYSQMLSKIIVKEIVEGAAQT</sequence>